<proteinExistence type="predicted"/>
<reference evidence="2" key="2">
    <citation type="journal article" date="2015" name="Fish Shellfish Immunol.">
        <title>Early steps in the European eel (Anguilla anguilla)-Vibrio vulnificus interaction in the gills: Role of the RtxA13 toxin.</title>
        <authorList>
            <person name="Callol A."/>
            <person name="Pajuelo D."/>
            <person name="Ebbesson L."/>
            <person name="Teles M."/>
            <person name="MacKenzie S."/>
            <person name="Amaro C."/>
        </authorList>
    </citation>
    <scope>NUCLEOTIDE SEQUENCE</scope>
</reference>
<sequence>MRYFHSIKATLNDNNSSGKRGKKWVQSKTD</sequence>
<reference evidence="2" key="1">
    <citation type="submission" date="2014-11" db="EMBL/GenBank/DDBJ databases">
        <authorList>
            <person name="Amaro Gonzalez C."/>
        </authorList>
    </citation>
    <scope>NUCLEOTIDE SEQUENCE</scope>
</reference>
<accession>A0A0E9P748</accession>
<dbReference type="EMBL" id="GBXM01108238">
    <property type="protein sequence ID" value="JAH00339.1"/>
    <property type="molecule type" value="Transcribed_RNA"/>
</dbReference>
<evidence type="ECO:0000313" key="2">
    <source>
        <dbReference type="EMBL" id="JAH00339.1"/>
    </source>
</evidence>
<feature type="compositionally biased region" description="Polar residues" evidence="1">
    <location>
        <begin position="9"/>
        <end position="18"/>
    </location>
</feature>
<feature type="region of interest" description="Disordered" evidence="1">
    <location>
        <begin position="1"/>
        <end position="30"/>
    </location>
</feature>
<dbReference type="AlphaFoldDB" id="A0A0E9P748"/>
<organism evidence="2">
    <name type="scientific">Anguilla anguilla</name>
    <name type="common">European freshwater eel</name>
    <name type="synonym">Muraena anguilla</name>
    <dbReference type="NCBI Taxonomy" id="7936"/>
    <lineage>
        <taxon>Eukaryota</taxon>
        <taxon>Metazoa</taxon>
        <taxon>Chordata</taxon>
        <taxon>Craniata</taxon>
        <taxon>Vertebrata</taxon>
        <taxon>Euteleostomi</taxon>
        <taxon>Actinopterygii</taxon>
        <taxon>Neopterygii</taxon>
        <taxon>Teleostei</taxon>
        <taxon>Anguilliformes</taxon>
        <taxon>Anguillidae</taxon>
        <taxon>Anguilla</taxon>
    </lineage>
</organism>
<feature type="compositionally biased region" description="Basic residues" evidence="1">
    <location>
        <begin position="19"/>
        <end position="30"/>
    </location>
</feature>
<protein>
    <submittedName>
        <fullName evidence="2">Uncharacterized protein</fullName>
    </submittedName>
</protein>
<name>A0A0E9P748_ANGAN</name>
<evidence type="ECO:0000256" key="1">
    <source>
        <dbReference type="SAM" id="MobiDB-lite"/>
    </source>
</evidence>